<feature type="coiled-coil region" evidence="10">
    <location>
        <begin position="322"/>
        <end position="366"/>
    </location>
</feature>
<dbReference type="InterPro" id="IPR051131">
    <property type="entry name" value="NEK_Ser/Thr_kinase_NIMA"/>
</dbReference>
<feature type="region of interest" description="Disordered" evidence="11">
    <location>
        <begin position="506"/>
        <end position="526"/>
    </location>
</feature>
<evidence type="ECO:0000256" key="2">
    <source>
        <dbReference type="ARBA" id="ARBA00022527"/>
    </source>
</evidence>
<accession>A0A6H0XK20</accession>
<evidence type="ECO:0000256" key="6">
    <source>
        <dbReference type="ARBA" id="ARBA00022840"/>
    </source>
</evidence>
<reference evidence="13 14" key="1">
    <citation type="journal article" date="2016" name="Sci. Rep.">
        <title>Peltaster fructicola genome reveals evolution from an invasive phytopathogen to an ectophytic parasite.</title>
        <authorList>
            <person name="Xu C."/>
            <person name="Chen H."/>
            <person name="Gleason M.L."/>
            <person name="Xu J.R."/>
            <person name="Liu H."/>
            <person name="Zhang R."/>
            <person name="Sun G."/>
        </authorList>
    </citation>
    <scope>NUCLEOTIDE SEQUENCE [LARGE SCALE GENOMIC DNA]</scope>
    <source>
        <strain evidence="13 14">LNHT1506</strain>
    </source>
</reference>
<evidence type="ECO:0000256" key="9">
    <source>
        <dbReference type="PROSITE-ProRule" id="PRU10141"/>
    </source>
</evidence>
<dbReference type="OrthoDB" id="10250725at2759"/>
<evidence type="ECO:0000256" key="4">
    <source>
        <dbReference type="ARBA" id="ARBA00022741"/>
    </source>
</evidence>
<keyword evidence="3" id="KW-0808">Transferase</keyword>
<evidence type="ECO:0000313" key="13">
    <source>
        <dbReference type="EMBL" id="QIW94977.1"/>
    </source>
</evidence>
<dbReference type="EMBL" id="CP051139">
    <property type="protein sequence ID" value="QIW94977.1"/>
    <property type="molecule type" value="Genomic_DNA"/>
</dbReference>
<keyword evidence="14" id="KW-1185">Reference proteome</keyword>
<evidence type="ECO:0000256" key="8">
    <source>
        <dbReference type="ARBA" id="ARBA00048679"/>
    </source>
</evidence>
<evidence type="ECO:0000256" key="10">
    <source>
        <dbReference type="SAM" id="Coils"/>
    </source>
</evidence>
<dbReference type="Gene3D" id="1.10.510.10">
    <property type="entry name" value="Transferase(Phosphotransferase) domain 1"/>
    <property type="match status" value="1"/>
</dbReference>
<dbReference type="InterPro" id="IPR011009">
    <property type="entry name" value="Kinase-like_dom_sf"/>
</dbReference>
<dbReference type="GO" id="GO:0005524">
    <property type="term" value="F:ATP binding"/>
    <property type="evidence" value="ECO:0007669"/>
    <property type="project" value="UniProtKB-UniRule"/>
</dbReference>
<dbReference type="InterPro" id="IPR008271">
    <property type="entry name" value="Ser/Thr_kinase_AS"/>
</dbReference>
<dbReference type="EC" id="2.7.11.1" evidence="1"/>
<comment type="catalytic activity">
    <reaction evidence="7">
        <text>L-threonyl-[protein] + ATP = O-phospho-L-threonyl-[protein] + ADP + H(+)</text>
        <dbReference type="Rhea" id="RHEA:46608"/>
        <dbReference type="Rhea" id="RHEA-COMP:11060"/>
        <dbReference type="Rhea" id="RHEA-COMP:11605"/>
        <dbReference type="ChEBI" id="CHEBI:15378"/>
        <dbReference type="ChEBI" id="CHEBI:30013"/>
        <dbReference type="ChEBI" id="CHEBI:30616"/>
        <dbReference type="ChEBI" id="CHEBI:61977"/>
        <dbReference type="ChEBI" id="CHEBI:456216"/>
        <dbReference type="EC" id="2.7.11.1"/>
    </reaction>
</comment>
<dbReference type="SUPFAM" id="SSF56112">
    <property type="entry name" value="Protein kinase-like (PK-like)"/>
    <property type="match status" value="1"/>
</dbReference>
<keyword evidence="5" id="KW-0418">Kinase</keyword>
<evidence type="ECO:0000256" key="7">
    <source>
        <dbReference type="ARBA" id="ARBA00047899"/>
    </source>
</evidence>
<comment type="catalytic activity">
    <reaction evidence="8">
        <text>L-seryl-[protein] + ATP = O-phospho-L-seryl-[protein] + ADP + H(+)</text>
        <dbReference type="Rhea" id="RHEA:17989"/>
        <dbReference type="Rhea" id="RHEA-COMP:9863"/>
        <dbReference type="Rhea" id="RHEA-COMP:11604"/>
        <dbReference type="ChEBI" id="CHEBI:15378"/>
        <dbReference type="ChEBI" id="CHEBI:29999"/>
        <dbReference type="ChEBI" id="CHEBI:30616"/>
        <dbReference type="ChEBI" id="CHEBI:83421"/>
        <dbReference type="ChEBI" id="CHEBI:456216"/>
        <dbReference type="EC" id="2.7.11.1"/>
    </reaction>
</comment>
<dbReference type="PANTHER" id="PTHR44899">
    <property type="entry name" value="CAMK FAMILY PROTEIN KINASE"/>
    <property type="match status" value="1"/>
</dbReference>
<keyword evidence="4 9" id="KW-0547">Nucleotide-binding</keyword>
<evidence type="ECO:0000256" key="5">
    <source>
        <dbReference type="ARBA" id="ARBA00022777"/>
    </source>
</evidence>
<dbReference type="InterPro" id="IPR000719">
    <property type="entry name" value="Prot_kinase_dom"/>
</dbReference>
<evidence type="ECO:0000256" key="11">
    <source>
        <dbReference type="SAM" id="MobiDB-lite"/>
    </source>
</evidence>
<dbReference type="FunFam" id="3.30.200.20:FF:000042">
    <property type="entry name" value="Aurora kinase A"/>
    <property type="match status" value="1"/>
</dbReference>
<feature type="binding site" evidence="9">
    <location>
        <position position="53"/>
    </location>
    <ligand>
        <name>ATP</name>
        <dbReference type="ChEBI" id="CHEBI:30616"/>
    </ligand>
</feature>
<dbReference type="Pfam" id="PF07714">
    <property type="entry name" value="PK_Tyr_Ser-Thr"/>
    <property type="match status" value="1"/>
</dbReference>
<dbReference type="InterPro" id="IPR001245">
    <property type="entry name" value="Ser-Thr/Tyr_kinase_cat_dom"/>
</dbReference>
<dbReference type="PROSITE" id="PS50011">
    <property type="entry name" value="PROTEIN_KINASE_DOM"/>
    <property type="match status" value="1"/>
</dbReference>
<dbReference type="PROSITE" id="PS00108">
    <property type="entry name" value="PROTEIN_KINASE_ST"/>
    <property type="match status" value="1"/>
</dbReference>
<keyword evidence="2" id="KW-0723">Serine/threonine-protein kinase</keyword>
<keyword evidence="10" id="KW-0175">Coiled coil</keyword>
<sequence>MATDGSRIPVVAGPKTKDDFLERYEVMEKIGRGSFGTIRKVRNRATGQVLARKEISYSKMSQREKEQLQAEIKVLERLHHPNIVEYQNRHHIAESQELHLYMEYCSNGDLGDYIKRLSRESRHADEQFVWSILAQLVSALFLCHTSEQPPEAGDEARLNKPKVLAGIKRKDENHIILHRDLKPENVFLTNGSTVKLGDFGLSRVMRVDDFASTYVGTPFYMSPEINSSEKYSAKSDIWSLGCVVYELCAQAPPFNGRNQIELIHNIRQGKAPELPSFYSKELRNLIKQCLKVSQDDRPNVIQLIQEPLVKLARSQLQMDAQKKSLLETQRQMESDIARLKQVEAEVVQLKEENHKLKHKEKQLEMEWHARAALEIQKRVREQVDMETARLMREYNNAVALLGKKPEEEVEKTSASTVDVDLSSMSLTRDTLATSPRGPRIKSRRPMRTPLTRAKTIAHAPGSPMDISPIKKTPLPAALTPTRKAPPPPRSPLRGRTLVQLMQSPAKWGPELGDDMPSPFKKDFVRA</sequence>
<name>A0A6H0XK20_9PEZI</name>
<dbReference type="CDD" id="cd08217">
    <property type="entry name" value="STKc_Nek2"/>
    <property type="match status" value="1"/>
</dbReference>
<keyword evidence="6 9" id="KW-0067">ATP-binding</keyword>
<proteinExistence type="predicted"/>
<dbReference type="PANTHER" id="PTHR44899:SF10">
    <property type="entry name" value="NIMA-RELATED KINASE 2"/>
    <property type="match status" value="1"/>
</dbReference>
<evidence type="ECO:0000313" key="14">
    <source>
        <dbReference type="Proteomes" id="UP000503462"/>
    </source>
</evidence>
<feature type="domain" description="Protein kinase" evidence="12">
    <location>
        <begin position="24"/>
        <end position="309"/>
    </location>
</feature>
<dbReference type="SMART" id="SM00220">
    <property type="entry name" value="S_TKc"/>
    <property type="match status" value="1"/>
</dbReference>
<evidence type="ECO:0000256" key="3">
    <source>
        <dbReference type="ARBA" id="ARBA00022679"/>
    </source>
</evidence>
<evidence type="ECO:0000256" key="1">
    <source>
        <dbReference type="ARBA" id="ARBA00012513"/>
    </source>
</evidence>
<dbReference type="Proteomes" id="UP000503462">
    <property type="component" value="Chromosome 1"/>
</dbReference>
<dbReference type="AlphaFoldDB" id="A0A6H0XK20"/>
<dbReference type="InterPro" id="IPR017441">
    <property type="entry name" value="Protein_kinase_ATP_BS"/>
</dbReference>
<organism evidence="13 14">
    <name type="scientific">Peltaster fructicola</name>
    <dbReference type="NCBI Taxonomy" id="286661"/>
    <lineage>
        <taxon>Eukaryota</taxon>
        <taxon>Fungi</taxon>
        <taxon>Dikarya</taxon>
        <taxon>Ascomycota</taxon>
        <taxon>Pezizomycotina</taxon>
        <taxon>Dothideomycetes</taxon>
        <taxon>Dothideomycetes incertae sedis</taxon>
        <taxon>Peltaster</taxon>
    </lineage>
</organism>
<protein>
    <recommendedName>
        <fullName evidence="1">non-specific serine/threonine protein kinase</fullName>
        <ecNumber evidence="1">2.7.11.1</ecNumber>
    </recommendedName>
</protein>
<gene>
    <name evidence="13" type="ORF">AMS68_000495</name>
</gene>
<evidence type="ECO:0000259" key="12">
    <source>
        <dbReference type="PROSITE" id="PS50011"/>
    </source>
</evidence>
<dbReference type="PROSITE" id="PS00107">
    <property type="entry name" value="PROTEIN_KINASE_ATP"/>
    <property type="match status" value="1"/>
</dbReference>
<dbReference type="GO" id="GO:0004674">
    <property type="term" value="F:protein serine/threonine kinase activity"/>
    <property type="evidence" value="ECO:0007669"/>
    <property type="project" value="UniProtKB-KW"/>
</dbReference>
<dbReference type="Gene3D" id="3.30.200.20">
    <property type="entry name" value="Phosphorylase Kinase, domain 1"/>
    <property type="match status" value="1"/>
</dbReference>